<dbReference type="RefSeq" id="WP_245992169.1">
    <property type="nucleotide sequence ID" value="NZ_CP033896.1"/>
</dbReference>
<dbReference type="GO" id="GO:0016020">
    <property type="term" value="C:membrane"/>
    <property type="evidence" value="ECO:0007669"/>
    <property type="project" value="UniProtKB-SubCell"/>
</dbReference>
<evidence type="ECO:0000256" key="2">
    <source>
        <dbReference type="ARBA" id="ARBA00022692"/>
    </source>
</evidence>
<keyword evidence="2 6" id="KW-0812">Transmembrane</keyword>
<dbReference type="InterPro" id="IPR007593">
    <property type="entry name" value="CD225/Dispanin_fam"/>
</dbReference>
<dbReference type="PANTHER" id="PTHR14948:SF25">
    <property type="entry name" value="DUF4190 DOMAIN-CONTAINING PROTEIN"/>
    <property type="match status" value="1"/>
</dbReference>
<gene>
    <name evidence="7" type="ORF">CCHOA_02090</name>
</gene>
<dbReference type="KEGG" id="ccho:CCHOA_02090"/>
<comment type="subcellular location">
    <subcellularLocation>
        <location evidence="1">Membrane</location>
    </subcellularLocation>
</comment>
<sequence>MTTPEDPSNNNGFPQFPQGGNGANGMNTGANAFNNPNAQAFGGYPNQGFPAVPPVPKPENYLVWAILTTLFCCLPLGIVSIVYSTRVDSAWNVGNYQEAMDNSQKAKQFAIYSAIGVLVFPLLYLVIFLLGGLASVAGYY</sequence>
<dbReference type="Pfam" id="PF04505">
    <property type="entry name" value="CD225"/>
    <property type="match status" value="1"/>
</dbReference>
<evidence type="ECO:0000313" key="8">
    <source>
        <dbReference type="Proteomes" id="UP000269019"/>
    </source>
</evidence>
<evidence type="ECO:0000256" key="5">
    <source>
        <dbReference type="SAM" id="MobiDB-lite"/>
    </source>
</evidence>
<organism evidence="7 8">
    <name type="scientific">Corynebacterium choanae</name>
    <dbReference type="NCBI Taxonomy" id="1862358"/>
    <lineage>
        <taxon>Bacteria</taxon>
        <taxon>Bacillati</taxon>
        <taxon>Actinomycetota</taxon>
        <taxon>Actinomycetes</taxon>
        <taxon>Mycobacteriales</taxon>
        <taxon>Corynebacteriaceae</taxon>
        <taxon>Corynebacterium</taxon>
    </lineage>
</organism>
<proteinExistence type="predicted"/>
<evidence type="ECO:0000313" key="7">
    <source>
        <dbReference type="EMBL" id="AZA12840.1"/>
    </source>
</evidence>
<feature type="transmembrane region" description="Helical" evidence="6">
    <location>
        <begin position="109"/>
        <end position="134"/>
    </location>
</feature>
<dbReference type="PANTHER" id="PTHR14948">
    <property type="entry name" value="NG5"/>
    <property type="match status" value="1"/>
</dbReference>
<name>A0A3G6J8Q9_9CORY</name>
<reference evidence="7 8" key="1">
    <citation type="submission" date="2018-11" db="EMBL/GenBank/DDBJ databases">
        <authorList>
            <person name="Kleinhagauer T."/>
            <person name="Glaeser S.P."/>
            <person name="Spergser J."/>
            <person name="Ruckert C."/>
            <person name="Kaempfer P."/>
            <person name="Busse H.-J."/>
        </authorList>
    </citation>
    <scope>NUCLEOTIDE SEQUENCE [LARGE SCALE GENOMIC DNA]</scope>
    <source>
        <strain evidence="7 8">200CH</strain>
    </source>
</reference>
<dbReference type="EMBL" id="CP033896">
    <property type="protein sequence ID" value="AZA12840.1"/>
    <property type="molecule type" value="Genomic_DNA"/>
</dbReference>
<evidence type="ECO:0000256" key="3">
    <source>
        <dbReference type="ARBA" id="ARBA00022989"/>
    </source>
</evidence>
<keyword evidence="3 6" id="KW-1133">Transmembrane helix</keyword>
<evidence type="ECO:0000256" key="6">
    <source>
        <dbReference type="SAM" id="Phobius"/>
    </source>
</evidence>
<protein>
    <submittedName>
        <fullName evidence="7">Interferon-induced transmembrane protein</fullName>
    </submittedName>
</protein>
<dbReference type="InterPro" id="IPR051423">
    <property type="entry name" value="CD225/Dispanin"/>
</dbReference>
<dbReference type="Proteomes" id="UP000269019">
    <property type="component" value="Chromosome"/>
</dbReference>
<feature type="transmembrane region" description="Helical" evidence="6">
    <location>
        <begin position="61"/>
        <end position="83"/>
    </location>
</feature>
<keyword evidence="4 6" id="KW-0472">Membrane</keyword>
<evidence type="ECO:0000256" key="1">
    <source>
        <dbReference type="ARBA" id="ARBA00004370"/>
    </source>
</evidence>
<evidence type="ECO:0000256" key="4">
    <source>
        <dbReference type="ARBA" id="ARBA00023136"/>
    </source>
</evidence>
<keyword evidence="8" id="KW-1185">Reference proteome</keyword>
<dbReference type="AlphaFoldDB" id="A0A3G6J8Q9"/>
<feature type="compositionally biased region" description="Polar residues" evidence="5">
    <location>
        <begin position="1"/>
        <end position="13"/>
    </location>
</feature>
<feature type="region of interest" description="Disordered" evidence="5">
    <location>
        <begin position="1"/>
        <end position="29"/>
    </location>
</feature>
<accession>A0A3G6J8Q9</accession>